<proteinExistence type="predicted"/>
<dbReference type="AlphaFoldDB" id="A0AAD3SZ59"/>
<keyword evidence="2" id="KW-1185">Reference proteome</keyword>
<protein>
    <submittedName>
        <fullName evidence="1">Uncharacterized protein</fullName>
    </submittedName>
</protein>
<evidence type="ECO:0000313" key="2">
    <source>
        <dbReference type="Proteomes" id="UP001279734"/>
    </source>
</evidence>
<gene>
    <name evidence="1" type="ORF">Nepgr_021088</name>
</gene>
<name>A0AAD3SZ59_NEPGR</name>
<evidence type="ECO:0000313" key="1">
    <source>
        <dbReference type="EMBL" id="GMH19247.1"/>
    </source>
</evidence>
<accession>A0AAD3SZ59</accession>
<dbReference type="Proteomes" id="UP001279734">
    <property type="component" value="Unassembled WGS sequence"/>
</dbReference>
<comment type="caution">
    <text evidence="1">The sequence shown here is derived from an EMBL/GenBank/DDBJ whole genome shotgun (WGS) entry which is preliminary data.</text>
</comment>
<reference evidence="1" key="1">
    <citation type="submission" date="2023-05" db="EMBL/GenBank/DDBJ databases">
        <title>Nepenthes gracilis genome sequencing.</title>
        <authorList>
            <person name="Fukushima K."/>
        </authorList>
    </citation>
    <scope>NUCLEOTIDE SEQUENCE</scope>
    <source>
        <strain evidence="1">SING2019-196</strain>
    </source>
</reference>
<dbReference type="EMBL" id="BSYO01000020">
    <property type="protein sequence ID" value="GMH19247.1"/>
    <property type="molecule type" value="Genomic_DNA"/>
</dbReference>
<sequence>MLVGLKDPMLLVLDRGFLISESLWSLFGVCGGCLMPGSRVVYETALLIVPLVDLGYPTIVALSPGRLQCMDGREMDLCCCYTCAFA</sequence>
<organism evidence="1 2">
    <name type="scientific">Nepenthes gracilis</name>
    <name type="common">Slender pitcher plant</name>
    <dbReference type="NCBI Taxonomy" id="150966"/>
    <lineage>
        <taxon>Eukaryota</taxon>
        <taxon>Viridiplantae</taxon>
        <taxon>Streptophyta</taxon>
        <taxon>Embryophyta</taxon>
        <taxon>Tracheophyta</taxon>
        <taxon>Spermatophyta</taxon>
        <taxon>Magnoliopsida</taxon>
        <taxon>eudicotyledons</taxon>
        <taxon>Gunneridae</taxon>
        <taxon>Pentapetalae</taxon>
        <taxon>Caryophyllales</taxon>
        <taxon>Nepenthaceae</taxon>
        <taxon>Nepenthes</taxon>
    </lineage>
</organism>